<proteinExistence type="predicted"/>
<dbReference type="RefSeq" id="WP_175278122.1">
    <property type="nucleotide sequence ID" value="NZ_CP054836.1"/>
</dbReference>
<dbReference type="KEGG" id="orm:HTY61_18130"/>
<gene>
    <name evidence="1" type="ORF">HTY61_18130</name>
</gene>
<accession>A0A6N1VH42</accession>
<evidence type="ECO:0000313" key="1">
    <source>
        <dbReference type="EMBL" id="QKV20231.1"/>
    </source>
</evidence>
<keyword evidence="2" id="KW-1185">Reference proteome</keyword>
<dbReference type="Proteomes" id="UP000509367">
    <property type="component" value="Chromosome"/>
</dbReference>
<dbReference type="AlphaFoldDB" id="A0A6N1VH42"/>
<sequence>MEEIRIKDLPGEGSPNGGDFAVIDSGSEGCRKATLHDIVTAVAGALYASAAQGAKADSAIQPDDFGSVGALIAAAETAAAVLAVLGVGTTGAAVFGADDAATARGALELGDSAIRDLIGTVGQSGGVPTGAIIERGSNANGEYVRYADGTQICLVPSTGVGTIETTVGSIKASASAVTIVLPAAFISDDYGVYACDRASHGIWVSAAPVNTGEVAVRAYSYGSFATNRTVHTVAIGRWF</sequence>
<name>A0A6N1VH42_9HYPH</name>
<dbReference type="EMBL" id="CP054836">
    <property type="protein sequence ID" value="QKV20231.1"/>
    <property type="molecule type" value="Genomic_DNA"/>
</dbReference>
<organism evidence="1 2">
    <name type="scientific">Oricola thermophila</name>
    <dbReference type="NCBI Taxonomy" id="2742145"/>
    <lineage>
        <taxon>Bacteria</taxon>
        <taxon>Pseudomonadati</taxon>
        <taxon>Pseudomonadota</taxon>
        <taxon>Alphaproteobacteria</taxon>
        <taxon>Hyphomicrobiales</taxon>
        <taxon>Ahrensiaceae</taxon>
        <taxon>Oricola</taxon>
    </lineage>
</organism>
<reference evidence="1 2" key="1">
    <citation type="submission" date="2020-06" db="EMBL/GenBank/DDBJ databases">
        <title>Oricola thermophila sp. nov. isolated from a tidal sediments.</title>
        <authorList>
            <person name="Kwon K.K."/>
            <person name="Yang S.-H."/>
            <person name="Park M.-J."/>
        </authorList>
    </citation>
    <scope>NUCLEOTIDE SEQUENCE [LARGE SCALE GENOMIC DNA]</scope>
    <source>
        <strain evidence="1 2">MEBiC13590</strain>
    </source>
</reference>
<protein>
    <submittedName>
        <fullName evidence="1">Uncharacterized protein</fullName>
    </submittedName>
</protein>
<evidence type="ECO:0000313" key="2">
    <source>
        <dbReference type="Proteomes" id="UP000509367"/>
    </source>
</evidence>